<reference evidence="7 8" key="1">
    <citation type="journal article" date="2018" name="Nat. Genet.">
        <title>The Rosa genome provides new insights in the design of modern roses.</title>
        <authorList>
            <person name="Bendahmane M."/>
        </authorList>
    </citation>
    <scope>NUCLEOTIDE SEQUENCE [LARGE SCALE GENOMIC DNA]</scope>
    <source>
        <strain evidence="8">cv. Old Blush</strain>
    </source>
</reference>
<feature type="signal peptide" evidence="6">
    <location>
        <begin position="1"/>
        <end position="24"/>
    </location>
</feature>
<comment type="subcellular location">
    <subcellularLocation>
        <location evidence="1">Secreted</location>
    </subcellularLocation>
</comment>
<dbReference type="InterPro" id="IPR010264">
    <property type="entry name" value="Self-incomp_S1"/>
</dbReference>
<evidence type="ECO:0000256" key="1">
    <source>
        <dbReference type="ARBA" id="ARBA00004613"/>
    </source>
</evidence>
<comment type="caution">
    <text evidence="7">The sequence shown here is derived from an EMBL/GenBank/DDBJ whole genome shotgun (WGS) entry which is preliminary data.</text>
</comment>
<proteinExistence type="inferred from homology"/>
<sequence>MFGNCSRMMLIHVIIFSFTISISSSSPARLSDSGQLPVLNFINGLPKNSEPWELRCGNQSTNEHHAYLKTGAEDQWRIEKNVGYSCDTLWGTQFAYWKVYQPGEDSGKATVFWLAKDDGFYRSWDKSTWTREFEWEHE</sequence>
<protein>
    <submittedName>
        <fullName evidence="7">Putative plant self-incompatibility S1</fullName>
    </submittedName>
</protein>
<evidence type="ECO:0000256" key="3">
    <source>
        <dbReference type="ARBA" id="ARBA00022471"/>
    </source>
</evidence>
<comment type="similarity">
    <text evidence="2">Belongs to the plant self-incompatibility (S1) protein family.</text>
</comment>
<evidence type="ECO:0000256" key="5">
    <source>
        <dbReference type="ARBA" id="ARBA00022729"/>
    </source>
</evidence>
<dbReference type="AlphaFoldDB" id="A0A2P6QRX1"/>
<dbReference type="PANTHER" id="PTHR35630">
    <property type="entry name" value="LEGUMINOSIN GROUP486 SECRETED PEPTIDE"/>
    <property type="match status" value="1"/>
</dbReference>
<dbReference type="Pfam" id="PF05938">
    <property type="entry name" value="Self-incomp_S1"/>
    <property type="match status" value="1"/>
</dbReference>
<evidence type="ECO:0000256" key="6">
    <source>
        <dbReference type="SAM" id="SignalP"/>
    </source>
</evidence>
<name>A0A2P6QRX1_ROSCH</name>
<organism evidence="7 8">
    <name type="scientific">Rosa chinensis</name>
    <name type="common">China rose</name>
    <dbReference type="NCBI Taxonomy" id="74649"/>
    <lineage>
        <taxon>Eukaryota</taxon>
        <taxon>Viridiplantae</taxon>
        <taxon>Streptophyta</taxon>
        <taxon>Embryophyta</taxon>
        <taxon>Tracheophyta</taxon>
        <taxon>Spermatophyta</taxon>
        <taxon>Magnoliopsida</taxon>
        <taxon>eudicotyledons</taxon>
        <taxon>Gunneridae</taxon>
        <taxon>Pentapetalae</taxon>
        <taxon>rosids</taxon>
        <taxon>fabids</taxon>
        <taxon>Rosales</taxon>
        <taxon>Rosaceae</taxon>
        <taxon>Rosoideae</taxon>
        <taxon>Rosoideae incertae sedis</taxon>
        <taxon>Rosa</taxon>
    </lineage>
</organism>
<accession>A0A2P6QRX1</accession>
<keyword evidence="8" id="KW-1185">Reference proteome</keyword>
<gene>
    <name evidence="7" type="ORF">RchiOBHm_Chr4g0396821</name>
</gene>
<dbReference type="GO" id="GO:0060320">
    <property type="term" value="P:rejection of self pollen"/>
    <property type="evidence" value="ECO:0007669"/>
    <property type="project" value="UniProtKB-KW"/>
</dbReference>
<dbReference type="EMBL" id="PDCK01000042">
    <property type="protein sequence ID" value="PRQ36919.1"/>
    <property type="molecule type" value="Genomic_DNA"/>
</dbReference>
<evidence type="ECO:0000313" key="8">
    <source>
        <dbReference type="Proteomes" id="UP000238479"/>
    </source>
</evidence>
<dbReference type="PANTHER" id="PTHR35630:SF1">
    <property type="entry name" value="LEGUMINOSIN GROUP486 SECRETED PEPTIDE"/>
    <property type="match status" value="1"/>
</dbReference>
<dbReference type="Proteomes" id="UP000238479">
    <property type="component" value="Chromosome 4"/>
</dbReference>
<evidence type="ECO:0000256" key="4">
    <source>
        <dbReference type="ARBA" id="ARBA00022525"/>
    </source>
</evidence>
<dbReference type="OMA" id="FYRSWDK"/>
<dbReference type="GO" id="GO:0005576">
    <property type="term" value="C:extracellular region"/>
    <property type="evidence" value="ECO:0007669"/>
    <property type="project" value="UniProtKB-SubCell"/>
</dbReference>
<evidence type="ECO:0000313" key="7">
    <source>
        <dbReference type="EMBL" id="PRQ36919.1"/>
    </source>
</evidence>
<feature type="chain" id="PRO_5015140333" evidence="6">
    <location>
        <begin position="25"/>
        <end position="138"/>
    </location>
</feature>
<keyword evidence="4" id="KW-0964">Secreted</keyword>
<keyword evidence="3" id="KW-0713">Self-incompatibility</keyword>
<keyword evidence="5 6" id="KW-0732">Signal</keyword>
<dbReference type="Gramene" id="PRQ36919">
    <property type="protein sequence ID" value="PRQ36919"/>
    <property type="gene ID" value="RchiOBHm_Chr4g0396821"/>
</dbReference>
<evidence type="ECO:0000256" key="2">
    <source>
        <dbReference type="ARBA" id="ARBA00005581"/>
    </source>
</evidence>